<protein>
    <recommendedName>
        <fullName evidence="3">Reverse transcriptase</fullName>
    </recommendedName>
</protein>
<proteinExistence type="predicted"/>
<evidence type="ECO:0008006" key="3">
    <source>
        <dbReference type="Google" id="ProtNLM"/>
    </source>
</evidence>
<keyword evidence="2" id="KW-1185">Reference proteome</keyword>
<organism evidence="1 2">
    <name type="scientific">Favolaschia claudopus</name>
    <dbReference type="NCBI Taxonomy" id="2862362"/>
    <lineage>
        <taxon>Eukaryota</taxon>
        <taxon>Fungi</taxon>
        <taxon>Dikarya</taxon>
        <taxon>Basidiomycota</taxon>
        <taxon>Agaricomycotina</taxon>
        <taxon>Agaricomycetes</taxon>
        <taxon>Agaricomycetidae</taxon>
        <taxon>Agaricales</taxon>
        <taxon>Marasmiineae</taxon>
        <taxon>Mycenaceae</taxon>
        <taxon>Favolaschia</taxon>
    </lineage>
</organism>
<evidence type="ECO:0000313" key="2">
    <source>
        <dbReference type="Proteomes" id="UP001362999"/>
    </source>
</evidence>
<dbReference type="AlphaFoldDB" id="A0AAW0BDJ8"/>
<comment type="caution">
    <text evidence="1">The sequence shown here is derived from an EMBL/GenBank/DDBJ whole genome shotgun (WGS) entry which is preliminary data.</text>
</comment>
<sequence>MTRLLLGDHNLSVERLRYPSRYRSAVPRDLRLCRFCRAEVEDEAHALLDCDAHARLRDLREELMQVATKLDPGLYARRAGCTSLDFLIILLRSRRALVHNVARFIYQVLNVYDGEPRFVPLVFRVP</sequence>
<reference evidence="1 2" key="1">
    <citation type="journal article" date="2024" name="J Genomics">
        <title>Draft genome sequencing and assembly of Favolaschia claudopus CIRM-BRFM 2984 isolated from oak limbs.</title>
        <authorList>
            <person name="Navarro D."/>
            <person name="Drula E."/>
            <person name="Chaduli D."/>
            <person name="Cazenave R."/>
            <person name="Ahrendt S."/>
            <person name="Wang J."/>
            <person name="Lipzen A."/>
            <person name="Daum C."/>
            <person name="Barry K."/>
            <person name="Grigoriev I.V."/>
            <person name="Favel A."/>
            <person name="Rosso M.N."/>
            <person name="Martin F."/>
        </authorList>
    </citation>
    <scope>NUCLEOTIDE SEQUENCE [LARGE SCALE GENOMIC DNA]</scope>
    <source>
        <strain evidence="1 2">CIRM-BRFM 2984</strain>
    </source>
</reference>
<accession>A0AAW0BDJ8</accession>
<dbReference type="EMBL" id="JAWWNJ010000035">
    <property type="protein sequence ID" value="KAK7024133.1"/>
    <property type="molecule type" value="Genomic_DNA"/>
</dbReference>
<name>A0AAW0BDJ8_9AGAR</name>
<evidence type="ECO:0000313" key="1">
    <source>
        <dbReference type="EMBL" id="KAK7024133.1"/>
    </source>
</evidence>
<dbReference type="Proteomes" id="UP001362999">
    <property type="component" value="Unassembled WGS sequence"/>
</dbReference>
<gene>
    <name evidence="1" type="ORF">R3P38DRAFT_2956672</name>
</gene>